<dbReference type="GO" id="GO:0008270">
    <property type="term" value="F:zinc ion binding"/>
    <property type="evidence" value="ECO:0007669"/>
    <property type="project" value="UniProtKB-KW"/>
</dbReference>
<organism evidence="12 13">
    <name type="scientific">Babesia ovata</name>
    <dbReference type="NCBI Taxonomy" id="189622"/>
    <lineage>
        <taxon>Eukaryota</taxon>
        <taxon>Sar</taxon>
        <taxon>Alveolata</taxon>
        <taxon>Apicomplexa</taxon>
        <taxon>Aconoidasida</taxon>
        <taxon>Piroplasmida</taxon>
        <taxon>Babesiidae</taxon>
        <taxon>Babesia</taxon>
    </lineage>
</organism>
<evidence type="ECO:0000256" key="6">
    <source>
        <dbReference type="ARBA" id="ARBA00022833"/>
    </source>
</evidence>
<accession>A0A2H6KDC3</accession>
<feature type="domain" description="Replication factor A C-terminal" evidence="10">
    <location>
        <begin position="490"/>
        <end position="624"/>
    </location>
</feature>
<dbReference type="FunFam" id="2.40.50.140:FF:000041">
    <property type="entry name" value="Replication protein A subunit"/>
    <property type="match status" value="1"/>
</dbReference>
<dbReference type="AlphaFoldDB" id="A0A2H6KDC3"/>
<comment type="caution">
    <text evidence="12">The sequence shown here is derived from an EMBL/GenBank/DDBJ whole genome shotgun (WGS) entry which is preliminary data.</text>
</comment>
<dbReference type="GeneID" id="39874763"/>
<keyword evidence="7 9" id="KW-0238">DNA-binding</keyword>
<dbReference type="InterPro" id="IPR047192">
    <property type="entry name" value="Euk_RPA1_DBD_C"/>
</dbReference>
<keyword evidence="13" id="KW-1185">Reference proteome</keyword>
<dbReference type="InterPro" id="IPR013955">
    <property type="entry name" value="Rep_factor-A_C"/>
</dbReference>
<dbReference type="EMBL" id="BDSA01000002">
    <property type="protein sequence ID" value="GBE60993.1"/>
    <property type="molecule type" value="Genomic_DNA"/>
</dbReference>
<evidence type="ECO:0000256" key="9">
    <source>
        <dbReference type="RuleBase" id="RU364130"/>
    </source>
</evidence>
<dbReference type="PANTHER" id="PTHR47165:SF4">
    <property type="entry name" value="OS03G0429900 PROTEIN"/>
    <property type="match status" value="1"/>
</dbReference>
<dbReference type="InterPro" id="IPR004591">
    <property type="entry name" value="Rfa1"/>
</dbReference>
<dbReference type="InterPro" id="IPR012340">
    <property type="entry name" value="NA-bd_OB-fold"/>
</dbReference>
<evidence type="ECO:0000256" key="1">
    <source>
        <dbReference type="ARBA" id="ARBA00004123"/>
    </source>
</evidence>
<proteinExistence type="inferred from homology"/>
<dbReference type="CDD" id="cd04476">
    <property type="entry name" value="RPA1_DBD_C"/>
    <property type="match status" value="1"/>
</dbReference>
<evidence type="ECO:0000256" key="3">
    <source>
        <dbReference type="ARBA" id="ARBA00022705"/>
    </source>
</evidence>
<dbReference type="InterPro" id="IPR031657">
    <property type="entry name" value="REPA_OB_2"/>
</dbReference>
<dbReference type="GO" id="GO:0006260">
    <property type="term" value="P:DNA replication"/>
    <property type="evidence" value="ECO:0007669"/>
    <property type="project" value="UniProtKB-KW"/>
</dbReference>
<dbReference type="GO" id="GO:0003677">
    <property type="term" value="F:DNA binding"/>
    <property type="evidence" value="ECO:0007669"/>
    <property type="project" value="UniProtKB-KW"/>
</dbReference>
<dbReference type="Pfam" id="PF16900">
    <property type="entry name" value="REPA_OB_2"/>
    <property type="match status" value="1"/>
</dbReference>
<keyword evidence="4 9" id="KW-0479">Metal-binding</keyword>
<keyword evidence="8 9" id="KW-0539">Nucleus</keyword>
<dbReference type="Proteomes" id="UP000236319">
    <property type="component" value="Unassembled WGS sequence"/>
</dbReference>
<comment type="subcellular location">
    <subcellularLocation>
        <location evidence="1 9">Nucleus</location>
    </subcellularLocation>
</comment>
<name>A0A2H6KDC3_9APIC</name>
<dbReference type="FunFam" id="2.40.50.140:FF:000064">
    <property type="entry name" value="Replication protein A subunit"/>
    <property type="match status" value="1"/>
</dbReference>
<evidence type="ECO:0000256" key="2">
    <source>
        <dbReference type="ARBA" id="ARBA00005690"/>
    </source>
</evidence>
<dbReference type="GO" id="GO:0006310">
    <property type="term" value="P:DNA recombination"/>
    <property type="evidence" value="ECO:0007669"/>
    <property type="project" value="InterPro"/>
</dbReference>
<keyword evidence="5 9" id="KW-0863">Zinc-finger</keyword>
<evidence type="ECO:0000256" key="5">
    <source>
        <dbReference type="ARBA" id="ARBA00022771"/>
    </source>
</evidence>
<reference evidence="12 13" key="1">
    <citation type="journal article" date="2017" name="BMC Genomics">
        <title>Whole-genome assembly of Babesia ovata and comparative genomics between closely related pathogens.</title>
        <authorList>
            <person name="Yamagishi J."/>
            <person name="Asada M."/>
            <person name="Hakimi H."/>
            <person name="Tanaka T.Q."/>
            <person name="Sugimoto C."/>
            <person name="Kawazu S."/>
        </authorList>
    </citation>
    <scope>NUCLEOTIDE SEQUENCE [LARGE SCALE GENOMIC DNA]</scope>
    <source>
        <strain evidence="12 13">Miyake</strain>
    </source>
</reference>
<dbReference type="PANTHER" id="PTHR47165">
    <property type="entry name" value="OS03G0429900 PROTEIN"/>
    <property type="match status" value="1"/>
</dbReference>
<comment type="similarity">
    <text evidence="2 9">Belongs to the replication factor A protein 1 family.</text>
</comment>
<dbReference type="SUPFAM" id="SSF50249">
    <property type="entry name" value="Nucleic acid-binding proteins"/>
    <property type="match status" value="3"/>
</dbReference>
<evidence type="ECO:0000256" key="7">
    <source>
        <dbReference type="ARBA" id="ARBA00023125"/>
    </source>
</evidence>
<dbReference type="GO" id="GO:0006281">
    <property type="term" value="P:DNA repair"/>
    <property type="evidence" value="ECO:0007669"/>
    <property type="project" value="InterPro"/>
</dbReference>
<dbReference type="Gene3D" id="2.40.50.140">
    <property type="entry name" value="Nucleic acid-binding proteins"/>
    <property type="match status" value="3"/>
</dbReference>
<protein>
    <recommendedName>
        <fullName evidence="9">Replication protein A subunit</fullName>
    </recommendedName>
</protein>
<dbReference type="Pfam" id="PF08646">
    <property type="entry name" value="Rep_fac-A_C"/>
    <property type="match status" value="1"/>
</dbReference>
<dbReference type="CDD" id="cd04475">
    <property type="entry name" value="RPA1_DBD_B"/>
    <property type="match status" value="1"/>
</dbReference>
<dbReference type="VEuPathDB" id="PiroplasmaDB:BOVATA_024860"/>
<keyword evidence="6 9" id="KW-0862">Zinc</keyword>
<dbReference type="NCBIfam" id="TIGR00617">
    <property type="entry name" value="rpa1"/>
    <property type="match status" value="1"/>
</dbReference>
<dbReference type="CDD" id="cd04474">
    <property type="entry name" value="RPA1_DBD_A"/>
    <property type="match status" value="1"/>
</dbReference>
<dbReference type="GO" id="GO:0005634">
    <property type="term" value="C:nucleus"/>
    <property type="evidence" value="ECO:0007669"/>
    <property type="project" value="UniProtKB-SubCell"/>
</dbReference>
<keyword evidence="3 9" id="KW-0235">DNA replication</keyword>
<evidence type="ECO:0000313" key="12">
    <source>
        <dbReference type="EMBL" id="GBE60993.1"/>
    </source>
</evidence>
<evidence type="ECO:0000313" key="13">
    <source>
        <dbReference type="Proteomes" id="UP000236319"/>
    </source>
</evidence>
<feature type="domain" description="Replication protein A OB" evidence="11">
    <location>
        <begin position="328"/>
        <end position="428"/>
    </location>
</feature>
<evidence type="ECO:0000259" key="11">
    <source>
        <dbReference type="Pfam" id="PF16900"/>
    </source>
</evidence>
<evidence type="ECO:0000256" key="8">
    <source>
        <dbReference type="ARBA" id="ARBA00023242"/>
    </source>
</evidence>
<dbReference type="RefSeq" id="XP_028867236.1">
    <property type="nucleotide sequence ID" value="XM_029011403.1"/>
</dbReference>
<dbReference type="OrthoDB" id="1751331at2759"/>
<sequence length="647" mass="71726">MSLPRCLTADFFSSLADSVAKAGDGFFQEVHDCCSAVKILCLQQSCVAENKYLVEVLDGSVPVKYKHTCLALVPPTADGDKQLVGKVISFNQYKITPTKSRYLIILTKITIVPGDYRHLTCQLGPALVYHPGLSIQQPGQTPPSAMCVANDSGYNECRQPQAAGVAAAGPIRKHEESLAQRKAHGAPYPATTSKPVVKTADAGSAAQISISDLTIYTPKWIIRARVSHKSQIRKFNNQWGEGQLFSVDLCDADGEIRATFFGEAVTKWYYFLEEGQVYSFSGGQLKPANKKFNNLSHSCEISMDENAQIQLDQNDISIPALRCTFTPISQIEGLEVGAIIDVIGIIVKTRDTKLVQHKGSGSNIEKRDVMLCDNSGASIWLTLWSKKIQHFQNNELDGHPLVAFKGVKVGDWQGRRLDTQGSTKITVDPVIAEAAEIRQWWTTTGCQMRFDAGRQTPEVHIEDIVSIRQITKAANQALQFKSLGDNGITFTTRGIVEVIKESTFSWPACLECHRKMVNDQGQWTCTRCGARSKPKHTYILSLKIADDTGHLWASAANTVGAEIMNWVPAEELLSLFEGGEVNADGKNFMNVFEEARLSEFIFKIRVTSEKYMDELRIKYRIAKALRMGKYMDSAINCRIKDINALLE</sequence>
<evidence type="ECO:0000256" key="4">
    <source>
        <dbReference type="ARBA" id="ARBA00022723"/>
    </source>
</evidence>
<gene>
    <name evidence="12" type="ORF">BOVATA_024860</name>
</gene>
<evidence type="ECO:0000259" key="10">
    <source>
        <dbReference type="Pfam" id="PF08646"/>
    </source>
</evidence>